<feature type="region of interest" description="Disordered" evidence="5">
    <location>
        <begin position="1"/>
        <end position="33"/>
    </location>
</feature>
<evidence type="ECO:0000256" key="4">
    <source>
        <dbReference type="ARBA" id="ARBA00023136"/>
    </source>
</evidence>
<reference evidence="8 9" key="1">
    <citation type="journal article" date="2014" name="BMC Genomics">
        <title>Genome and secretome analysis of the hemibiotrophic fungal pathogen, Moniliophthora roreri, which causes frosty pod rot disease of cacao: mechanisms of the biotrophic and necrotrophic phases.</title>
        <authorList>
            <person name="Meinhardt L.W."/>
            <person name="Costa G.G.L."/>
            <person name="Thomazella D.P.T."/>
            <person name="Teixeira P.J.P.L."/>
            <person name="Carazzolle M.F."/>
            <person name="Schuster S.C."/>
            <person name="Carlson J.E."/>
            <person name="Guiltinan M.J."/>
            <person name="Mieczkowski P."/>
            <person name="Farmer A."/>
            <person name="Ramaraj T."/>
            <person name="Crozier J."/>
            <person name="Davis R.E."/>
            <person name="Shao J."/>
            <person name="Melnick R.L."/>
            <person name="Pereira G.A.G."/>
            <person name="Bailey B.A."/>
        </authorList>
    </citation>
    <scope>NUCLEOTIDE SEQUENCE [LARGE SCALE GENOMIC DNA]</scope>
    <source>
        <strain evidence="8 9">MCA 2997</strain>
    </source>
</reference>
<feature type="transmembrane region" description="Helical" evidence="6">
    <location>
        <begin position="467"/>
        <end position="487"/>
    </location>
</feature>
<evidence type="ECO:0000256" key="1">
    <source>
        <dbReference type="ARBA" id="ARBA00004141"/>
    </source>
</evidence>
<protein>
    <submittedName>
        <fullName evidence="8">Mfs-multidrug-resistance transporter</fullName>
    </submittedName>
</protein>
<feature type="transmembrane region" description="Helical" evidence="6">
    <location>
        <begin position="374"/>
        <end position="393"/>
    </location>
</feature>
<dbReference type="Proteomes" id="UP000017559">
    <property type="component" value="Unassembled WGS sequence"/>
</dbReference>
<comment type="caution">
    <text evidence="8">The sequence shown here is derived from an EMBL/GenBank/DDBJ whole genome shotgun (WGS) entry which is preliminary data.</text>
</comment>
<evidence type="ECO:0000256" key="6">
    <source>
        <dbReference type="SAM" id="Phobius"/>
    </source>
</evidence>
<feature type="transmembrane region" description="Helical" evidence="6">
    <location>
        <begin position="217"/>
        <end position="237"/>
    </location>
</feature>
<feature type="transmembrane region" description="Helical" evidence="6">
    <location>
        <begin position="97"/>
        <end position="116"/>
    </location>
</feature>
<dbReference type="AlphaFoldDB" id="V2XW15"/>
<dbReference type="Pfam" id="PF07690">
    <property type="entry name" value="MFS_1"/>
    <property type="match status" value="1"/>
</dbReference>
<dbReference type="InterPro" id="IPR011701">
    <property type="entry name" value="MFS"/>
</dbReference>
<feature type="transmembrane region" description="Helical" evidence="6">
    <location>
        <begin position="399"/>
        <end position="423"/>
    </location>
</feature>
<feature type="transmembrane region" description="Helical" evidence="6">
    <location>
        <begin position="293"/>
        <end position="312"/>
    </location>
</feature>
<dbReference type="InterPro" id="IPR020846">
    <property type="entry name" value="MFS_dom"/>
</dbReference>
<dbReference type="PROSITE" id="PS50850">
    <property type="entry name" value="MFS"/>
    <property type="match status" value="1"/>
</dbReference>
<gene>
    <name evidence="8" type="ORF">Moror_900</name>
</gene>
<dbReference type="EMBL" id="AWSO01000014">
    <property type="protein sequence ID" value="ESK97962.1"/>
    <property type="molecule type" value="Genomic_DNA"/>
</dbReference>
<feature type="transmembrane region" description="Helical" evidence="6">
    <location>
        <begin position="430"/>
        <end position="455"/>
    </location>
</feature>
<feature type="transmembrane region" description="Helical" evidence="6">
    <location>
        <begin position="60"/>
        <end position="77"/>
    </location>
</feature>
<dbReference type="OrthoDB" id="9986881at2759"/>
<evidence type="ECO:0000256" key="2">
    <source>
        <dbReference type="ARBA" id="ARBA00022692"/>
    </source>
</evidence>
<feature type="transmembrane region" description="Helical" evidence="6">
    <location>
        <begin position="152"/>
        <end position="174"/>
    </location>
</feature>
<dbReference type="FunFam" id="1.20.1250.20:FF:000011">
    <property type="entry name" value="MFS multidrug transporter, putative"/>
    <property type="match status" value="1"/>
</dbReference>
<evidence type="ECO:0000256" key="3">
    <source>
        <dbReference type="ARBA" id="ARBA00022989"/>
    </source>
</evidence>
<evidence type="ECO:0000313" key="9">
    <source>
        <dbReference type="Proteomes" id="UP000017559"/>
    </source>
</evidence>
<dbReference type="PANTHER" id="PTHR23502">
    <property type="entry name" value="MAJOR FACILITATOR SUPERFAMILY"/>
    <property type="match status" value="1"/>
</dbReference>
<dbReference type="KEGG" id="mrr:Moror_900"/>
<keyword evidence="4 6" id="KW-0472">Membrane</keyword>
<feature type="domain" description="Major facilitator superfamily (MFS) profile" evidence="7">
    <location>
        <begin position="62"/>
        <end position="495"/>
    </location>
</feature>
<evidence type="ECO:0000259" key="7">
    <source>
        <dbReference type="PROSITE" id="PS50850"/>
    </source>
</evidence>
<feature type="region of interest" description="Disordered" evidence="5">
    <location>
        <begin position="496"/>
        <end position="515"/>
    </location>
</feature>
<dbReference type="HOGENOM" id="CLU_008455_11_2_1"/>
<feature type="transmembrane region" description="Helical" evidence="6">
    <location>
        <begin position="186"/>
        <end position="211"/>
    </location>
</feature>
<dbReference type="CDD" id="cd17323">
    <property type="entry name" value="MFS_Tpo1_MDR_like"/>
    <property type="match status" value="1"/>
</dbReference>
<comment type="subcellular location">
    <subcellularLocation>
        <location evidence="1">Membrane</location>
        <topology evidence="1">Multi-pass membrane protein</topology>
    </subcellularLocation>
</comment>
<feature type="transmembrane region" description="Helical" evidence="6">
    <location>
        <begin position="332"/>
        <end position="353"/>
    </location>
</feature>
<organism evidence="8 9">
    <name type="scientific">Moniliophthora roreri (strain MCA 2997)</name>
    <name type="common">Cocoa frosty pod rot fungus</name>
    <name type="synonym">Crinipellis roreri</name>
    <dbReference type="NCBI Taxonomy" id="1381753"/>
    <lineage>
        <taxon>Eukaryota</taxon>
        <taxon>Fungi</taxon>
        <taxon>Dikarya</taxon>
        <taxon>Basidiomycota</taxon>
        <taxon>Agaricomycotina</taxon>
        <taxon>Agaricomycetes</taxon>
        <taxon>Agaricomycetidae</taxon>
        <taxon>Agaricales</taxon>
        <taxon>Marasmiineae</taxon>
        <taxon>Marasmiaceae</taxon>
        <taxon>Moniliophthora</taxon>
    </lineage>
</organism>
<dbReference type="InterPro" id="IPR036259">
    <property type="entry name" value="MFS_trans_sf"/>
</dbReference>
<keyword evidence="2 6" id="KW-0812">Transmembrane</keyword>
<accession>V2XW15</accession>
<name>V2XW15_MONRO</name>
<proteinExistence type="predicted"/>
<dbReference type="PANTHER" id="PTHR23502:SF173">
    <property type="entry name" value="MFS-MULTIDRUG-RESISTANCE TRANSPORTER-RELATED"/>
    <property type="match status" value="1"/>
</dbReference>
<dbReference type="GO" id="GO:0005886">
    <property type="term" value="C:plasma membrane"/>
    <property type="evidence" value="ECO:0007669"/>
    <property type="project" value="TreeGrafter"/>
</dbReference>
<dbReference type="SUPFAM" id="SSF103473">
    <property type="entry name" value="MFS general substrate transporter"/>
    <property type="match status" value="1"/>
</dbReference>
<dbReference type="Gene3D" id="1.20.1250.20">
    <property type="entry name" value="MFS general substrate transporter like domains"/>
    <property type="match status" value="1"/>
</dbReference>
<keyword evidence="3 6" id="KW-1133">Transmembrane helix</keyword>
<feature type="compositionally biased region" description="Low complexity" evidence="5">
    <location>
        <begin position="1"/>
        <end position="14"/>
    </location>
</feature>
<keyword evidence="9" id="KW-1185">Reference proteome</keyword>
<evidence type="ECO:0000313" key="8">
    <source>
        <dbReference type="EMBL" id="ESK97962.1"/>
    </source>
</evidence>
<evidence type="ECO:0000256" key="5">
    <source>
        <dbReference type="SAM" id="MobiDB-lite"/>
    </source>
</evidence>
<dbReference type="GO" id="GO:0022857">
    <property type="term" value="F:transmembrane transporter activity"/>
    <property type="evidence" value="ECO:0007669"/>
    <property type="project" value="InterPro"/>
</dbReference>
<feature type="transmembrane region" description="Helical" evidence="6">
    <location>
        <begin position="128"/>
        <end position="146"/>
    </location>
</feature>
<sequence>MSRPSTSHSTSSHTIPGDENSVRHFPEAAITSEKPSQFLVNKLDDNDPNNPKGWSTARKWYMTMAAGLLVLNATFASSAPGGISQALIERFTMSEEVATLTISLFVAGYCVGPLLWGPLSEEFGRRPIFILSFFVYMMFQIGTALAQNKATIIVLRFLGGVFAACPLTNSGAVISDVWDAKTRGRAMAIFTVAPFAGPALGPTVAGFLFVSGTSWRWLFWVLTLFAGACWFIIIFTMPETYMPILLAQRAKQLRKETGDDRYHAPMEVTKRTIGQQVENVLARLFKILFREPMLLATTLYMSFVYGCLYLLFEAYPIVFTQGHHLNAGISGLMYLPIMLGGVIAVTIYVFTFGRRYEREVDRCAPDPVVPEFRLEMAMIAAPLYTVSFFWFAWTSYPDISLWAPMMSGILNGFGISWIFLSLFNYIIDTYLMVAASALAANTVIRSLFGAAFPLFARQMYAALGPRWASSLLGFIALAMTPIPFVFVKFGSRLREKSKYAPSAPPRPKESNASSA</sequence>